<dbReference type="CDD" id="cd00067">
    <property type="entry name" value="GAL4"/>
    <property type="match status" value="1"/>
</dbReference>
<dbReference type="PROSITE" id="PS00463">
    <property type="entry name" value="ZN2_CY6_FUNGAL_1"/>
    <property type="match status" value="1"/>
</dbReference>
<keyword evidence="8" id="KW-1185">Reference proteome</keyword>
<dbReference type="GO" id="GO:0006351">
    <property type="term" value="P:DNA-templated transcription"/>
    <property type="evidence" value="ECO:0007669"/>
    <property type="project" value="InterPro"/>
</dbReference>
<evidence type="ECO:0000256" key="3">
    <source>
        <dbReference type="ARBA" id="ARBA00023163"/>
    </source>
</evidence>
<dbReference type="EMBL" id="MU253746">
    <property type="protein sequence ID" value="KAG9248607.1"/>
    <property type="molecule type" value="Genomic_DNA"/>
</dbReference>
<keyword evidence="2" id="KW-0805">Transcription regulation</keyword>
<dbReference type="InterPro" id="IPR001138">
    <property type="entry name" value="Zn2Cys6_DnaBD"/>
</dbReference>
<comment type="caution">
    <text evidence="7">The sequence shown here is derived from an EMBL/GenBank/DDBJ whole genome shotgun (WGS) entry which is preliminary data.</text>
</comment>
<dbReference type="PANTHER" id="PTHR47424:SF6">
    <property type="entry name" value="PROLINE UTILIZATION TRANS-ACTIVATOR"/>
    <property type="match status" value="1"/>
</dbReference>
<evidence type="ECO:0000256" key="1">
    <source>
        <dbReference type="ARBA" id="ARBA00022723"/>
    </source>
</evidence>
<dbReference type="CDD" id="cd12148">
    <property type="entry name" value="fungal_TF_MHR"/>
    <property type="match status" value="1"/>
</dbReference>
<dbReference type="OrthoDB" id="3266505at2759"/>
<keyword evidence="3" id="KW-0804">Transcription</keyword>
<feature type="region of interest" description="Disordered" evidence="5">
    <location>
        <begin position="1"/>
        <end position="22"/>
    </location>
</feature>
<evidence type="ECO:0000313" key="7">
    <source>
        <dbReference type="EMBL" id="KAG9248607.1"/>
    </source>
</evidence>
<keyword evidence="4" id="KW-0539">Nucleus</keyword>
<evidence type="ECO:0000256" key="4">
    <source>
        <dbReference type="ARBA" id="ARBA00023242"/>
    </source>
</evidence>
<dbReference type="PROSITE" id="PS50048">
    <property type="entry name" value="ZN2_CY6_FUNGAL_2"/>
    <property type="match status" value="1"/>
</dbReference>
<dbReference type="AlphaFoldDB" id="A0A9P8CJ49"/>
<organism evidence="7 8">
    <name type="scientific">Calycina marina</name>
    <dbReference type="NCBI Taxonomy" id="1763456"/>
    <lineage>
        <taxon>Eukaryota</taxon>
        <taxon>Fungi</taxon>
        <taxon>Dikarya</taxon>
        <taxon>Ascomycota</taxon>
        <taxon>Pezizomycotina</taxon>
        <taxon>Leotiomycetes</taxon>
        <taxon>Helotiales</taxon>
        <taxon>Pezizellaceae</taxon>
        <taxon>Calycina</taxon>
    </lineage>
</organism>
<sequence length="704" mass="78989">MEGTTSNNSRRVPLDKRKRTETSCDKCKSRKQKCDRQSNEAQCRYCEINKIPCRTTQVRKKRIYGSEQAIGSRIALLESLVKGLLPEADLSSNEEMQQLGKSLGIPLPAIEDFYGEMDKSGSKTDDEYALPLMPDQQGQAQYTGPRSSFRFHLDLRRLIGNYHEEEFAMFGRNAAETDYMSNTYPEPSALRMVDVKSSTAMVSTNGTDDTDTPYDTVRKIDGAVLNSLIDAYFDIIHSDFLVLHEPSFREAYENFCSSSSGTDPAWLCTLLCVLILACRVAPISIPDEMEKKWWGHVRNLLPTIMFTSNLLSVQAILLVALHLHNTSHRDACWNITGVAVRIAFAIGLHRDDIQSIQSPLSRELRKQLWWTLYAFEQFQVSSYDRPSGIEHTVSLVGSPNERIVGGHGPQGFTMWSQRLALLLGSACRALNPSQRGSTGVEDAYSKPLSPASGVLRDLNRWREALPPHLRLEITGSLAPSTQRQVLLLHAQYYYIICMITRAALLRRATIIWTNSSKPIPPILCTISDTCTNSGIALGDIMLKLEAIDRFNALTWFDTFYTVTAALVLILDVIVKRKVSSTQSLQQLSSLEGLAERHLQNPRVPGTMHKLSTIVVELSTLANNLPHQAPPGKHDYDTMSFEESSPDGKDSMLGLAQLGNVYMGDERMVRENSSQFWSQFSQDNTELQDWCWDEIGQVLQTNSST</sequence>
<dbReference type="SUPFAM" id="SSF57701">
    <property type="entry name" value="Zn2/Cys6 DNA-binding domain"/>
    <property type="match status" value="1"/>
</dbReference>
<dbReference type="InterPro" id="IPR007219">
    <property type="entry name" value="XnlR_reg_dom"/>
</dbReference>
<feature type="compositionally biased region" description="Basic and acidic residues" evidence="5">
    <location>
        <begin position="12"/>
        <end position="22"/>
    </location>
</feature>
<dbReference type="InterPro" id="IPR036864">
    <property type="entry name" value="Zn2-C6_fun-type_DNA-bd_sf"/>
</dbReference>
<dbReference type="SMART" id="SM00066">
    <property type="entry name" value="GAL4"/>
    <property type="match status" value="1"/>
</dbReference>
<evidence type="ECO:0000313" key="8">
    <source>
        <dbReference type="Proteomes" id="UP000887226"/>
    </source>
</evidence>
<accession>A0A9P8CJ49</accession>
<dbReference type="InterPro" id="IPR051127">
    <property type="entry name" value="Fungal_SecMet_Regulators"/>
</dbReference>
<dbReference type="PANTHER" id="PTHR47424">
    <property type="entry name" value="REGULATORY PROTEIN GAL4"/>
    <property type="match status" value="1"/>
</dbReference>
<protein>
    <submittedName>
        <fullName evidence="7">Fungal-specific transcription factor domain-containing protein</fullName>
    </submittedName>
</protein>
<name>A0A9P8CJ49_9HELO</name>
<dbReference type="Pfam" id="PF04082">
    <property type="entry name" value="Fungal_trans"/>
    <property type="match status" value="1"/>
</dbReference>
<proteinExistence type="predicted"/>
<keyword evidence="1" id="KW-0479">Metal-binding</keyword>
<dbReference type="SMART" id="SM00906">
    <property type="entry name" value="Fungal_trans"/>
    <property type="match status" value="1"/>
</dbReference>
<evidence type="ECO:0000259" key="6">
    <source>
        <dbReference type="PROSITE" id="PS50048"/>
    </source>
</evidence>
<evidence type="ECO:0000256" key="2">
    <source>
        <dbReference type="ARBA" id="ARBA00023015"/>
    </source>
</evidence>
<feature type="domain" description="Zn(2)-C6 fungal-type" evidence="6">
    <location>
        <begin position="23"/>
        <end position="55"/>
    </location>
</feature>
<dbReference type="GO" id="GO:0008270">
    <property type="term" value="F:zinc ion binding"/>
    <property type="evidence" value="ECO:0007669"/>
    <property type="project" value="InterPro"/>
</dbReference>
<feature type="compositionally biased region" description="Polar residues" evidence="5">
    <location>
        <begin position="1"/>
        <end position="10"/>
    </location>
</feature>
<gene>
    <name evidence="7" type="ORF">BJ878DRAFT_433085</name>
</gene>
<dbReference type="Proteomes" id="UP000887226">
    <property type="component" value="Unassembled WGS sequence"/>
</dbReference>
<dbReference type="Gene3D" id="4.10.240.10">
    <property type="entry name" value="Zn(2)-C6 fungal-type DNA-binding domain"/>
    <property type="match status" value="1"/>
</dbReference>
<evidence type="ECO:0000256" key="5">
    <source>
        <dbReference type="SAM" id="MobiDB-lite"/>
    </source>
</evidence>
<dbReference type="GO" id="GO:0000981">
    <property type="term" value="F:DNA-binding transcription factor activity, RNA polymerase II-specific"/>
    <property type="evidence" value="ECO:0007669"/>
    <property type="project" value="InterPro"/>
</dbReference>
<dbReference type="GO" id="GO:0003677">
    <property type="term" value="F:DNA binding"/>
    <property type="evidence" value="ECO:0007669"/>
    <property type="project" value="InterPro"/>
</dbReference>
<reference evidence="7" key="1">
    <citation type="journal article" date="2021" name="IMA Fungus">
        <title>Genomic characterization of three marine fungi, including Emericellopsis atlantica sp. nov. with signatures of a generalist lifestyle and marine biomass degradation.</title>
        <authorList>
            <person name="Hagestad O.C."/>
            <person name="Hou L."/>
            <person name="Andersen J.H."/>
            <person name="Hansen E.H."/>
            <person name="Altermark B."/>
            <person name="Li C."/>
            <person name="Kuhnert E."/>
            <person name="Cox R.J."/>
            <person name="Crous P.W."/>
            <person name="Spatafora J.W."/>
            <person name="Lail K."/>
            <person name="Amirebrahimi M."/>
            <person name="Lipzen A."/>
            <person name="Pangilinan J."/>
            <person name="Andreopoulos W."/>
            <person name="Hayes R.D."/>
            <person name="Ng V."/>
            <person name="Grigoriev I.V."/>
            <person name="Jackson S.A."/>
            <person name="Sutton T.D.S."/>
            <person name="Dobson A.D.W."/>
            <person name="Rama T."/>
        </authorList>
    </citation>
    <scope>NUCLEOTIDE SEQUENCE</scope>
    <source>
        <strain evidence="7">TRa3180A</strain>
    </source>
</reference>